<evidence type="ECO:0000313" key="2">
    <source>
        <dbReference type="Proteomes" id="UP000032735"/>
    </source>
</evidence>
<dbReference type="InterPro" id="IPR010938">
    <property type="entry name" value="DUF1131"/>
</dbReference>
<accession>A0A068R0V3</accession>
<dbReference type="Proteomes" id="UP000032735">
    <property type="component" value="Chromosome"/>
</dbReference>
<proteinExistence type="predicted"/>
<organism evidence="1 2">
    <name type="scientific">Xenorhabdus poinarii G6</name>
    <dbReference type="NCBI Taxonomy" id="1354304"/>
    <lineage>
        <taxon>Bacteria</taxon>
        <taxon>Pseudomonadati</taxon>
        <taxon>Pseudomonadota</taxon>
        <taxon>Gammaproteobacteria</taxon>
        <taxon>Enterobacterales</taxon>
        <taxon>Morganellaceae</taxon>
        <taxon>Xenorhabdus</taxon>
    </lineage>
</organism>
<sequence>MMNKFFAPKKMMLASGLIGCSLLLTACAGTLRASWPALSVSHWFGSTLRVSDQGMGEINQQTEMTQSAIEKGVMGKYRLRSGMEMQNGNVVSVIQGMEQGEVKLEFHGLVNGKVNRIDVLDEGVNTVWGTKIGIPFSDLYDKAFGKCQLSHDMTEQFAVICVAPQSQHVSYVFTGAWDGPEGLMPANDILKHWKIARIIWKA</sequence>
<dbReference type="PROSITE" id="PS51257">
    <property type="entry name" value="PROKAR_LIPOPROTEIN"/>
    <property type="match status" value="1"/>
</dbReference>
<evidence type="ECO:0008006" key="3">
    <source>
        <dbReference type="Google" id="ProtNLM"/>
    </source>
</evidence>
<dbReference type="InterPro" id="IPR038714">
    <property type="entry name" value="YfeY-like_sf"/>
</dbReference>
<dbReference type="EMBL" id="FO704551">
    <property type="protein sequence ID" value="CDG20793.1"/>
    <property type="molecule type" value="Genomic_DNA"/>
</dbReference>
<dbReference type="Gene3D" id="2.60.460.10">
    <property type="entry name" value="protein yfey like domain"/>
    <property type="match status" value="1"/>
</dbReference>
<dbReference type="KEGG" id="xpo:XPG1_1138"/>
<name>A0A068R0V3_9GAMM</name>
<keyword evidence="2" id="KW-1185">Reference proteome</keyword>
<gene>
    <name evidence="1" type="ORF">XPG1_1138</name>
</gene>
<evidence type="ECO:0000313" key="1">
    <source>
        <dbReference type="EMBL" id="CDG20793.1"/>
    </source>
</evidence>
<dbReference type="STRING" id="1354304.XPG1_1138"/>
<dbReference type="HOGENOM" id="CLU_117171_0_0_6"/>
<dbReference type="AlphaFoldDB" id="A0A068R0V3"/>
<dbReference type="NCBIfam" id="NF007990">
    <property type="entry name" value="PRK10718.1"/>
    <property type="match status" value="1"/>
</dbReference>
<protein>
    <recommendedName>
        <fullName evidence="3">RpoE-regulated lipoprotein</fullName>
    </recommendedName>
</protein>
<reference evidence="1 2" key="1">
    <citation type="submission" date="2013-07" db="EMBL/GenBank/DDBJ databases">
        <authorList>
            <person name="Genoscope - CEA"/>
        </authorList>
    </citation>
    <scope>NUCLEOTIDE SEQUENCE [LARGE SCALE GENOMIC DNA]</scope>
    <source>
        <strain evidence="1 2">G6</strain>
    </source>
</reference>
<dbReference type="Pfam" id="PF06572">
    <property type="entry name" value="DUF1131"/>
    <property type="match status" value="1"/>
</dbReference>